<evidence type="ECO:0000313" key="2">
    <source>
        <dbReference type="EMBL" id="CAI9534185.1"/>
    </source>
</evidence>
<name>A0ABN9AH71_9NEOB</name>
<feature type="region of interest" description="Disordered" evidence="1">
    <location>
        <begin position="1"/>
        <end position="54"/>
    </location>
</feature>
<evidence type="ECO:0008006" key="4">
    <source>
        <dbReference type="Google" id="ProtNLM"/>
    </source>
</evidence>
<gene>
    <name evidence="2" type="ORF">SPARVUS_LOCUS542625</name>
</gene>
<accession>A0ABN9AH71</accession>
<reference evidence="2" key="1">
    <citation type="submission" date="2023-05" db="EMBL/GenBank/DDBJ databases">
        <authorList>
            <person name="Stuckert A."/>
        </authorList>
    </citation>
    <scope>NUCLEOTIDE SEQUENCE</scope>
</reference>
<sequence>VFTRAPDGGDGLEADQDQVTTSEHSHPWKRGPQGMDTGGEPDVKRPAGPGGMDGWIAVRQACRYRGSSEVQNR</sequence>
<evidence type="ECO:0000256" key="1">
    <source>
        <dbReference type="SAM" id="MobiDB-lite"/>
    </source>
</evidence>
<evidence type="ECO:0000313" key="3">
    <source>
        <dbReference type="Proteomes" id="UP001162483"/>
    </source>
</evidence>
<comment type="caution">
    <text evidence="2">The sequence shown here is derived from an EMBL/GenBank/DDBJ whole genome shotgun (WGS) entry which is preliminary data.</text>
</comment>
<proteinExistence type="predicted"/>
<organism evidence="2 3">
    <name type="scientific">Staurois parvus</name>
    <dbReference type="NCBI Taxonomy" id="386267"/>
    <lineage>
        <taxon>Eukaryota</taxon>
        <taxon>Metazoa</taxon>
        <taxon>Chordata</taxon>
        <taxon>Craniata</taxon>
        <taxon>Vertebrata</taxon>
        <taxon>Euteleostomi</taxon>
        <taxon>Amphibia</taxon>
        <taxon>Batrachia</taxon>
        <taxon>Anura</taxon>
        <taxon>Neobatrachia</taxon>
        <taxon>Ranoidea</taxon>
        <taxon>Ranidae</taxon>
        <taxon>Staurois</taxon>
    </lineage>
</organism>
<protein>
    <recommendedName>
        <fullName evidence="4">MHC class I antigen</fullName>
    </recommendedName>
</protein>
<keyword evidence="3" id="KW-1185">Reference proteome</keyword>
<dbReference type="EMBL" id="CATNWA010000184">
    <property type="protein sequence ID" value="CAI9534185.1"/>
    <property type="molecule type" value="Genomic_DNA"/>
</dbReference>
<dbReference type="Proteomes" id="UP001162483">
    <property type="component" value="Unassembled WGS sequence"/>
</dbReference>
<feature type="non-terminal residue" evidence="2">
    <location>
        <position position="1"/>
    </location>
</feature>